<dbReference type="InterPro" id="IPR049278">
    <property type="entry name" value="MS_channel_C"/>
</dbReference>
<evidence type="ECO:0000256" key="4">
    <source>
        <dbReference type="ARBA" id="ARBA00022692"/>
    </source>
</evidence>
<dbReference type="Gene3D" id="2.30.30.60">
    <property type="match status" value="1"/>
</dbReference>
<protein>
    <submittedName>
        <fullName evidence="11">Mechanosensitive ion channel</fullName>
    </submittedName>
</protein>
<dbReference type="SUPFAM" id="SSF82689">
    <property type="entry name" value="Mechanosensitive channel protein MscS (YggB), C-terminal domain"/>
    <property type="match status" value="1"/>
</dbReference>
<reference evidence="11" key="1">
    <citation type="submission" date="2024-04" db="EMBL/GenBank/DDBJ databases">
        <title>Mariniflexile litorale, isolated from the shallow sediments of the Sea of Japan.</title>
        <authorList>
            <person name="Romanenko L."/>
            <person name="Isaeva M."/>
        </authorList>
    </citation>
    <scope>NUCLEOTIDE SEQUENCE [LARGE SCALE GENOMIC DNA]</scope>
    <source>
        <strain evidence="11">KMM 9835</strain>
    </source>
</reference>
<evidence type="ECO:0000256" key="5">
    <source>
        <dbReference type="ARBA" id="ARBA00022989"/>
    </source>
</evidence>
<feature type="transmembrane region" description="Helical" evidence="7">
    <location>
        <begin position="69"/>
        <end position="89"/>
    </location>
</feature>
<dbReference type="Gene3D" id="3.30.70.100">
    <property type="match status" value="1"/>
</dbReference>
<keyword evidence="4 7" id="KW-0812">Transmembrane</keyword>
<gene>
    <name evidence="11" type="ORF">QLS71_000950</name>
</gene>
<keyword evidence="5 7" id="KW-1133">Transmembrane helix</keyword>
<feature type="domain" description="Mechanosensitive ion channel MscS" evidence="8">
    <location>
        <begin position="117"/>
        <end position="182"/>
    </location>
</feature>
<dbReference type="GO" id="GO:0008381">
    <property type="term" value="F:mechanosensitive monoatomic ion channel activity"/>
    <property type="evidence" value="ECO:0007669"/>
    <property type="project" value="InterPro"/>
</dbReference>
<dbReference type="GO" id="GO:0005886">
    <property type="term" value="C:plasma membrane"/>
    <property type="evidence" value="ECO:0007669"/>
    <property type="project" value="UniProtKB-SubCell"/>
</dbReference>
<evidence type="ECO:0000256" key="1">
    <source>
        <dbReference type="ARBA" id="ARBA00004651"/>
    </source>
</evidence>
<keyword evidence="12" id="KW-1185">Reference proteome</keyword>
<comment type="subcellular location">
    <subcellularLocation>
        <location evidence="1">Cell membrane</location>
        <topology evidence="1">Multi-pass membrane protein</topology>
    </subcellularLocation>
</comment>
<evidence type="ECO:0000259" key="10">
    <source>
        <dbReference type="Pfam" id="PF21088"/>
    </source>
</evidence>
<dbReference type="Pfam" id="PF21082">
    <property type="entry name" value="MS_channel_3rd"/>
    <property type="match status" value="1"/>
</dbReference>
<organism evidence="11 12">
    <name type="scientific">Mariniflexile litorale</name>
    <dbReference type="NCBI Taxonomy" id="3045158"/>
    <lineage>
        <taxon>Bacteria</taxon>
        <taxon>Pseudomonadati</taxon>
        <taxon>Bacteroidota</taxon>
        <taxon>Flavobacteriia</taxon>
        <taxon>Flavobacteriales</taxon>
        <taxon>Flavobacteriaceae</taxon>
        <taxon>Mariniflexile</taxon>
    </lineage>
</organism>
<keyword evidence="6 7" id="KW-0472">Membrane</keyword>
<evidence type="ECO:0000256" key="3">
    <source>
        <dbReference type="ARBA" id="ARBA00022475"/>
    </source>
</evidence>
<dbReference type="SUPFAM" id="SSF82861">
    <property type="entry name" value="Mechanosensitive channel protein MscS (YggB), transmembrane region"/>
    <property type="match status" value="1"/>
</dbReference>
<dbReference type="Gene3D" id="1.10.287.1260">
    <property type="match status" value="1"/>
</dbReference>
<keyword evidence="3" id="KW-1003">Cell membrane</keyword>
<dbReference type="SUPFAM" id="SSF50182">
    <property type="entry name" value="Sm-like ribonucleoproteins"/>
    <property type="match status" value="1"/>
</dbReference>
<dbReference type="KEGG" id="mlil:QLS71_000950"/>
<dbReference type="PROSITE" id="PS01246">
    <property type="entry name" value="UPF0003"/>
    <property type="match status" value="1"/>
</dbReference>
<name>A0AAU7EGM8_9FLAO</name>
<evidence type="ECO:0000256" key="2">
    <source>
        <dbReference type="ARBA" id="ARBA00008017"/>
    </source>
</evidence>
<dbReference type="InterPro" id="IPR011014">
    <property type="entry name" value="MscS_channel_TM-2"/>
</dbReference>
<evidence type="ECO:0000259" key="9">
    <source>
        <dbReference type="Pfam" id="PF21082"/>
    </source>
</evidence>
<dbReference type="InterPro" id="IPR010920">
    <property type="entry name" value="LSM_dom_sf"/>
</dbReference>
<evidence type="ECO:0000313" key="12">
    <source>
        <dbReference type="Proteomes" id="UP001224325"/>
    </source>
</evidence>
<dbReference type="Pfam" id="PF21088">
    <property type="entry name" value="MS_channel_1st"/>
    <property type="match status" value="1"/>
</dbReference>
<feature type="domain" description="Mechanosensitive ion channel MscS C-terminal" evidence="9">
    <location>
        <begin position="190"/>
        <end position="274"/>
    </location>
</feature>
<evidence type="ECO:0000256" key="6">
    <source>
        <dbReference type="ARBA" id="ARBA00023136"/>
    </source>
</evidence>
<accession>A0AAU7EGM8</accession>
<feature type="domain" description="Mechanosensitive ion channel transmembrane helices 2/3" evidence="10">
    <location>
        <begin position="72"/>
        <end position="115"/>
    </location>
</feature>
<dbReference type="Pfam" id="PF00924">
    <property type="entry name" value="MS_channel_2nd"/>
    <property type="match status" value="1"/>
</dbReference>
<evidence type="ECO:0000256" key="7">
    <source>
        <dbReference type="SAM" id="Phobius"/>
    </source>
</evidence>
<dbReference type="RefSeq" id="WP_308992331.1">
    <property type="nucleotide sequence ID" value="NZ_CP155618.1"/>
</dbReference>
<dbReference type="InterPro" id="IPR049142">
    <property type="entry name" value="MS_channel_1st"/>
</dbReference>
<dbReference type="AlphaFoldDB" id="A0AAU7EGM8"/>
<proteinExistence type="inferred from homology"/>
<evidence type="ECO:0000313" key="11">
    <source>
        <dbReference type="EMBL" id="XBL14606.1"/>
    </source>
</evidence>
<dbReference type="Proteomes" id="UP001224325">
    <property type="component" value="Chromosome"/>
</dbReference>
<dbReference type="InterPro" id="IPR006685">
    <property type="entry name" value="MscS_channel_2nd"/>
</dbReference>
<sequence length="303" mass="33994">MNNKFSIEESVSKLWDKLDGWLDAIILKLPNFIMAILVMLLFYFIARGIRKLSNKFLLAHISQKSIQEIVAKIIFIIVILIGFFIALGVLDLDKVLTSILAGAGVIGLAIGLALQGTLSNTVGGVVLSFMDKIKINDYIKTNDADGFVSEISLRNIVLRQTDNNYVVIPNSKFVENSFTNYSISARSRIAVNCGVGYESNLQEVEDLVVRIISENFEQKAGEGVEFFFTEFGDSSINFMTRFWIDMVKVKQEHEARHKAIKLIKSNFNDKGINIPFPIRTLDFGKNRLEIAPNEDASENADKD</sequence>
<feature type="transmembrane region" description="Helical" evidence="7">
    <location>
        <begin position="25"/>
        <end position="49"/>
    </location>
</feature>
<dbReference type="InterPro" id="IPR011066">
    <property type="entry name" value="MscS_channel_C_sf"/>
</dbReference>
<dbReference type="InterPro" id="IPR045275">
    <property type="entry name" value="MscS_archaea/bacteria_type"/>
</dbReference>
<dbReference type="InterPro" id="IPR023408">
    <property type="entry name" value="MscS_beta-dom_sf"/>
</dbReference>
<dbReference type="PANTHER" id="PTHR30221:SF1">
    <property type="entry name" value="SMALL-CONDUCTANCE MECHANOSENSITIVE CHANNEL"/>
    <property type="match status" value="1"/>
</dbReference>
<dbReference type="PANTHER" id="PTHR30221">
    <property type="entry name" value="SMALL-CONDUCTANCE MECHANOSENSITIVE CHANNEL"/>
    <property type="match status" value="1"/>
</dbReference>
<dbReference type="InterPro" id="IPR006686">
    <property type="entry name" value="MscS_channel_CS"/>
</dbReference>
<comment type="similarity">
    <text evidence="2">Belongs to the MscS (TC 1.A.23) family.</text>
</comment>
<dbReference type="EMBL" id="CP155618">
    <property type="protein sequence ID" value="XBL14606.1"/>
    <property type="molecule type" value="Genomic_DNA"/>
</dbReference>
<evidence type="ECO:0000259" key="8">
    <source>
        <dbReference type="Pfam" id="PF00924"/>
    </source>
</evidence>